<dbReference type="EMBL" id="JAIFTH010000139">
    <property type="protein sequence ID" value="KAG9510468.1"/>
    <property type="molecule type" value="Genomic_DNA"/>
</dbReference>
<proteinExistence type="inferred from homology"/>
<dbReference type="PRINTS" id="PR00081">
    <property type="entry name" value="GDHRDH"/>
</dbReference>
<evidence type="ECO:0000256" key="4">
    <source>
        <dbReference type="ARBA" id="ARBA00023002"/>
    </source>
</evidence>
<dbReference type="PANTHER" id="PTHR44252">
    <property type="entry name" value="D-ERYTHRULOSE REDUCTASE"/>
    <property type="match status" value="1"/>
</dbReference>
<dbReference type="PANTHER" id="PTHR44252:SF3">
    <property type="entry name" value="D-ERYTHRULOSE REDUCTASE-RELATED"/>
    <property type="match status" value="1"/>
</dbReference>
<comment type="caution">
    <text evidence="7">The sequence shown here is derived from an EMBL/GenBank/DDBJ whole genome shotgun (WGS) entry which is preliminary data.</text>
</comment>
<feature type="compositionally biased region" description="Gly residues" evidence="5">
    <location>
        <begin position="373"/>
        <end position="384"/>
    </location>
</feature>
<evidence type="ECO:0000256" key="3">
    <source>
        <dbReference type="ARBA" id="ARBA00022857"/>
    </source>
</evidence>
<evidence type="ECO:0000256" key="2">
    <source>
        <dbReference type="ARBA" id="ARBA00011881"/>
    </source>
</evidence>
<feature type="compositionally biased region" description="Polar residues" evidence="5">
    <location>
        <begin position="126"/>
        <end position="136"/>
    </location>
</feature>
<reference evidence="7 8" key="1">
    <citation type="submission" date="2020-10" db="EMBL/GenBank/DDBJ databases">
        <authorList>
            <person name="Klimov P.B."/>
            <person name="Dyachkov S.M."/>
            <person name="Chetverikov P.E."/>
        </authorList>
    </citation>
    <scope>NUCLEOTIDE SEQUENCE [LARGE SCALE GENOMIC DNA]</scope>
    <source>
        <strain evidence="7">BMOC 18-1129-001#AD2665</strain>
        <tissue evidence="7">Entire mites</tissue>
    </source>
</reference>
<comment type="similarity">
    <text evidence="1">Belongs to the short-chain dehydrogenases/reductases (SDR) family.</text>
</comment>
<comment type="subunit">
    <text evidence="2">Homotetramer.</text>
</comment>
<feature type="compositionally biased region" description="Low complexity" evidence="5">
    <location>
        <begin position="159"/>
        <end position="224"/>
    </location>
</feature>
<dbReference type="InterPro" id="IPR002347">
    <property type="entry name" value="SDR_fam"/>
</dbReference>
<feature type="compositionally biased region" description="Polar residues" evidence="5">
    <location>
        <begin position="289"/>
        <end position="316"/>
    </location>
</feature>
<feature type="compositionally biased region" description="Low complexity" evidence="5">
    <location>
        <begin position="385"/>
        <end position="397"/>
    </location>
</feature>
<organism evidence="7 8">
    <name type="scientific">Fragariocoptes setiger</name>
    <dbReference type="NCBI Taxonomy" id="1670756"/>
    <lineage>
        <taxon>Eukaryota</taxon>
        <taxon>Metazoa</taxon>
        <taxon>Ecdysozoa</taxon>
        <taxon>Arthropoda</taxon>
        <taxon>Chelicerata</taxon>
        <taxon>Arachnida</taxon>
        <taxon>Acari</taxon>
        <taxon>Acariformes</taxon>
        <taxon>Trombidiformes</taxon>
        <taxon>Prostigmata</taxon>
        <taxon>Eupodina</taxon>
        <taxon>Eriophyoidea</taxon>
        <taxon>Phytoptidae</taxon>
        <taxon>Fragariocoptes</taxon>
    </lineage>
</organism>
<evidence type="ECO:0000256" key="1">
    <source>
        <dbReference type="ARBA" id="ARBA00006484"/>
    </source>
</evidence>
<feature type="region of interest" description="Disordered" evidence="5">
    <location>
        <begin position="46"/>
        <end position="349"/>
    </location>
</feature>
<dbReference type="InterPro" id="IPR036291">
    <property type="entry name" value="NAD(P)-bd_dom_sf"/>
</dbReference>
<feature type="chain" id="PRO_5045551970" evidence="6">
    <location>
        <begin position="20"/>
        <end position="743"/>
    </location>
</feature>
<accession>A0ABQ7SAL8</accession>
<evidence type="ECO:0000313" key="7">
    <source>
        <dbReference type="EMBL" id="KAG9510468.1"/>
    </source>
</evidence>
<keyword evidence="6" id="KW-0732">Signal</keyword>
<dbReference type="Proteomes" id="UP000825002">
    <property type="component" value="Unassembled WGS sequence"/>
</dbReference>
<protein>
    <submittedName>
        <fullName evidence="7">L-xylulose reductase</fullName>
    </submittedName>
</protein>
<dbReference type="InterPro" id="IPR020904">
    <property type="entry name" value="Sc_DH/Rdtase_CS"/>
</dbReference>
<sequence length="743" mass="77744">MIATRQMCLLGTMVACVATMSVAMPAASGYGNNEASVSAAGYGGEMHQQMEQPAQYQQQQQQQYQAPQQQASGYGQQEQHEQASYGQQQQQQYAAPQQSSGYGQQQQPQQQQYQAQQQEQYYYATSGDNQQQQSYGGHQGAAAEQQSNYAEQAPASYEPQASSSYGQQQQQSYAQPQQQSYGQQEQHSGYGQQQQQQESYGANAQAAGYGAASSGAESQGYAGQPSAGGYGAAQVGYPADAPAAAGGQYEQAPQAEHPMSGYGAQEQAQSGYGAPQEAGQSEYGGAASHEQSQGGYQQQEASPYGANEQSSSQYGGASNGGGYEAAGPAEMSGYGAPQEASHAMDAGNQYGGEMAPAGGYEAPMAGGHEMASGYGGAQQGGQAYGGAEEAGAADYSGPAGQADSVYPPTHGAAGGYGQQQAGYNAGANAGGYGGESAGSMHGASEAQSSSAYGASSDDYSKPELLGKITSSLAEALHDDENPFAGKGVETTHTTSYSSRGDSGSSGKTVLVTGAGQGIGNALVFKLVECKAKVIAVSRTQSRLDKLKASLPHVDIICCDLSDWDETKEKLAKVCENVDFLVNNAAYLKDMSLGDIDEHSIDQHFNLNIKAAINLIQLVGEGMRKRRSGSIVNVSSISAISAIDQQTVYASTKAAIDMVTKLGAKEWGKHNIRVNSVNPTVVWTEMGKAAWTNDQKRNEMLSKTPMGRFAEVHEVVFPIVFLLSDYASMINGVMLPVDGGFLAC</sequence>
<keyword evidence="4" id="KW-0560">Oxidoreductase</keyword>
<dbReference type="PRINTS" id="PR00080">
    <property type="entry name" value="SDRFAMILY"/>
</dbReference>
<gene>
    <name evidence="7" type="primary">Dcxr</name>
    <name evidence="7" type="ORF">GZH46_00991</name>
</gene>
<dbReference type="Pfam" id="PF13561">
    <property type="entry name" value="adh_short_C2"/>
    <property type="match status" value="1"/>
</dbReference>
<evidence type="ECO:0000313" key="8">
    <source>
        <dbReference type="Proteomes" id="UP000825002"/>
    </source>
</evidence>
<feature type="compositionally biased region" description="Low complexity" evidence="5">
    <location>
        <begin position="232"/>
        <end position="249"/>
    </location>
</feature>
<keyword evidence="8" id="KW-1185">Reference proteome</keyword>
<feature type="compositionally biased region" description="Low complexity" evidence="5">
    <location>
        <begin position="442"/>
        <end position="456"/>
    </location>
</feature>
<dbReference type="PROSITE" id="PS00061">
    <property type="entry name" value="ADH_SHORT"/>
    <property type="match status" value="1"/>
</dbReference>
<feature type="compositionally biased region" description="Low complexity" evidence="5">
    <location>
        <begin position="49"/>
        <end position="124"/>
    </location>
</feature>
<dbReference type="Gene3D" id="3.40.50.720">
    <property type="entry name" value="NAD(P)-binding Rossmann-like Domain"/>
    <property type="match status" value="1"/>
</dbReference>
<dbReference type="SUPFAM" id="SSF51735">
    <property type="entry name" value="NAD(P)-binding Rossmann-fold domains"/>
    <property type="match status" value="1"/>
</dbReference>
<name>A0ABQ7SAL8_9ACAR</name>
<feature type="signal peptide" evidence="6">
    <location>
        <begin position="1"/>
        <end position="19"/>
    </location>
</feature>
<evidence type="ECO:0000256" key="6">
    <source>
        <dbReference type="SAM" id="SignalP"/>
    </source>
</evidence>
<keyword evidence="3" id="KW-0521">NADP</keyword>
<feature type="region of interest" description="Disordered" evidence="5">
    <location>
        <begin position="434"/>
        <end position="456"/>
    </location>
</feature>
<dbReference type="InterPro" id="IPR051737">
    <property type="entry name" value="L-xylulose/Carbonyl_redctase"/>
</dbReference>
<feature type="region of interest" description="Disordered" evidence="5">
    <location>
        <begin position="371"/>
        <end position="413"/>
    </location>
</feature>
<dbReference type="PROSITE" id="PS51257">
    <property type="entry name" value="PROKAR_LIPOPROTEIN"/>
    <property type="match status" value="1"/>
</dbReference>
<evidence type="ECO:0000256" key="5">
    <source>
        <dbReference type="SAM" id="MobiDB-lite"/>
    </source>
</evidence>
<feature type="region of interest" description="Disordered" evidence="5">
    <location>
        <begin position="480"/>
        <end position="503"/>
    </location>
</feature>